<gene>
    <name evidence="1" type="ORF">AB8B28_06925</name>
</gene>
<dbReference type="KEGG" id="lala:AB8B28_06925"/>
<name>A0AB39V257_9FUSO</name>
<dbReference type="RefSeq" id="WP_369714918.1">
    <property type="nucleotide sequence ID" value="NZ_CP165647.1"/>
</dbReference>
<dbReference type="AlphaFoldDB" id="A0AB39V257"/>
<evidence type="ECO:0000313" key="1">
    <source>
        <dbReference type="EMBL" id="XDU61394.1"/>
    </source>
</evidence>
<accession>A0AB39V257</accession>
<sequence length="71" mass="8355">MGDVMLIIMDNEIETGMEIRKLNEDDNYYTKIEEGYKGFFLKVDEIKGVYYDKEKKSLLCKIKVSCVSNKF</sequence>
<organism evidence="1">
    <name type="scientific">Leptotrichia alba</name>
    <dbReference type="NCBI Taxonomy" id="3239304"/>
    <lineage>
        <taxon>Bacteria</taxon>
        <taxon>Fusobacteriati</taxon>
        <taxon>Fusobacteriota</taxon>
        <taxon>Fusobacteriia</taxon>
        <taxon>Fusobacteriales</taxon>
        <taxon>Leptotrichiaceae</taxon>
        <taxon>Leptotrichia</taxon>
    </lineage>
</organism>
<proteinExistence type="predicted"/>
<reference evidence="1" key="1">
    <citation type="submission" date="2024-07" db="EMBL/GenBank/DDBJ databases">
        <authorList>
            <person name="Li X.-J."/>
            <person name="Wang X."/>
        </authorList>
    </citation>
    <scope>NUCLEOTIDE SEQUENCE</scope>
    <source>
        <strain evidence="1">HSP-536</strain>
    </source>
</reference>
<protein>
    <submittedName>
        <fullName evidence="1">Uncharacterized protein</fullName>
    </submittedName>
</protein>
<dbReference type="EMBL" id="CP165647">
    <property type="protein sequence ID" value="XDU61394.1"/>
    <property type="molecule type" value="Genomic_DNA"/>
</dbReference>